<evidence type="ECO:0000256" key="3">
    <source>
        <dbReference type="ARBA" id="ARBA00011738"/>
    </source>
</evidence>
<reference evidence="11 12" key="1">
    <citation type="submission" date="2020-08" db="EMBL/GenBank/DDBJ databases">
        <title>Genomic Encyclopedia of Type Strains, Phase IV (KMG-IV): sequencing the most valuable type-strain genomes for metagenomic binning, comparative biology and taxonomic classification.</title>
        <authorList>
            <person name="Goeker M."/>
        </authorList>
    </citation>
    <scope>NUCLEOTIDE SEQUENCE [LARGE SCALE GENOMIC DNA]</scope>
    <source>
        <strain evidence="11 12">DSM 23240</strain>
    </source>
</reference>
<accession>A0A840RSL8</accession>
<keyword evidence="6 8" id="KW-0663">Pyridoxal phosphate</keyword>
<evidence type="ECO:0000256" key="4">
    <source>
        <dbReference type="ARBA" id="ARBA00022679"/>
    </source>
</evidence>
<keyword evidence="5 8" id="KW-0093">Biotin biosynthesis</keyword>
<dbReference type="InterPro" id="IPR050087">
    <property type="entry name" value="AON_synthase_class-II"/>
</dbReference>
<dbReference type="HAMAP" id="MF_01693">
    <property type="entry name" value="BioF_aminotrans_2"/>
    <property type="match status" value="1"/>
</dbReference>
<dbReference type="Gene3D" id="3.90.1150.10">
    <property type="entry name" value="Aspartate Aminotransferase, domain 1"/>
    <property type="match status" value="1"/>
</dbReference>
<comment type="cofactor">
    <cofactor evidence="1 8 9">
        <name>pyridoxal 5'-phosphate</name>
        <dbReference type="ChEBI" id="CHEBI:597326"/>
    </cofactor>
</comment>
<evidence type="ECO:0000259" key="10">
    <source>
        <dbReference type="Pfam" id="PF00155"/>
    </source>
</evidence>
<comment type="caution">
    <text evidence="11">The sequence shown here is derived from an EMBL/GenBank/DDBJ whole genome shotgun (WGS) entry which is preliminary data.</text>
</comment>
<feature type="binding site" evidence="8">
    <location>
        <begin position="123"/>
        <end position="124"/>
    </location>
    <ligand>
        <name>pyridoxal 5'-phosphate</name>
        <dbReference type="ChEBI" id="CHEBI:597326"/>
    </ligand>
</feature>
<organism evidence="11 12">
    <name type="scientific">Glaciimonas immobilis</name>
    <dbReference type="NCBI Taxonomy" id="728004"/>
    <lineage>
        <taxon>Bacteria</taxon>
        <taxon>Pseudomonadati</taxon>
        <taxon>Pseudomonadota</taxon>
        <taxon>Betaproteobacteria</taxon>
        <taxon>Burkholderiales</taxon>
        <taxon>Oxalobacteraceae</taxon>
        <taxon>Glaciimonas</taxon>
    </lineage>
</organism>
<evidence type="ECO:0000256" key="8">
    <source>
        <dbReference type="HAMAP-Rule" id="MF_01693"/>
    </source>
</evidence>
<dbReference type="InterPro" id="IPR015424">
    <property type="entry name" value="PyrdxlP-dep_Trfase"/>
</dbReference>
<dbReference type="EMBL" id="JACHHQ010000003">
    <property type="protein sequence ID" value="MBB5199684.1"/>
    <property type="molecule type" value="Genomic_DNA"/>
</dbReference>
<evidence type="ECO:0000313" key="12">
    <source>
        <dbReference type="Proteomes" id="UP000571084"/>
    </source>
</evidence>
<dbReference type="InterPro" id="IPR022834">
    <property type="entry name" value="AONS_Proteobacteria"/>
</dbReference>
<evidence type="ECO:0000256" key="5">
    <source>
        <dbReference type="ARBA" id="ARBA00022756"/>
    </source>
</evidence>
<feature type="binding site" evidence="8">
    <location>
        <position position="36"/>
    </location>
    <ligand>
        <name>substrate</name>
    </ligand>
</feature>
<dbReference type="GO" id="GO:0009102">
    <property type="term" value="P:biotin biosynthetic process"/>
    <property type="evidence" value="ECO:0007669"/>
    <property type="project" value="UniProtKB-UniRule"/>
</dbReference>
<protein>
    <recommendedName>
        <fullName evidence="8">8-amino-7-oxononanoate synthase</fullName>
        <shortName evidence="8">AONS</shortName>
        <ecNumber evidence="8">2.3.1.47</ecNumber>
    </recommendedName>
    <alternativeName>
        <fullName evidence="8">7-keto-8-amino-pelargonic acid synthase</fullName>
        <shortName evidence="8">7-KAP synthase</shortName>
        <shortName evidence="8">KAPA synthase</shortName>
    </alternativeName>
    <alternativeName>
        <fullName evidence="8">8-amino-7-ketopelargonate synthase</fullName>
    </alternativeName>
</protein>
<comment type="subunit">
    <text evidence="3 8">Homodimer.</text>
</comment>
<comment type="pathway">
    <text evidence="2 8">Cofactor biosynthesis; biotin biosynthesis.</text>
</comment>
<comment type="similarity">
    <text evidence="8">Belongs to the class-II pyridoxal-phosphate-dependent aminotransferase family. BioF subfamily.</text>
</comment>
<feature type="binding site" evidence="8">
    <location>
        <position position="367"/>
    </location>
    <ligand>
        <name>substrate</name>
    </ligand>
</feature>
<dbReference type="PANTHER" id="PTHR13693">
    <property type="entry name" value="CLASS II AMINOTRANSFERASE/8-AMINO-7-OXONONANOATE SYNTHASE"/>
    <property type="match status" value="1"/>
</dbReference>
<evidence type="ECO:0000256" key="1">
    <source>
        <dbReference type="ARBA" id="ARBA00001933"/>
    </source>
</evidence>
<dbReference type="EC" id="2.3.1.47" evidence="8"/>
<dbReference type="InterPro" id="IPR004723">
    <property type="entry name" value="AONS_Archaea/Proteobacteria"/>
</dbReference>
<gene>
    <name evidence="8" type="primary">bioF</name>
    <name evidence="11" type="ORF">HNR39_001516</name>
</gene>
<feature type="modified residue" description="N6-(pyridoxal phosphate)lysine" evidence="8 9">
    <location>
        <position position="253"/>
    </location>
</feature>
<dbReference type="Gene3D" id="3.40.640.10">
    <property type="entry name" value="Type I PLP-dependent aspartate aminotransferase-like (Major domain)"/>
    <property type="match status" value="1"/>
</dbReference>
<feature type="binding site" evidence="8">
    <location>
        <position position="148"/>
    </location>
    <ligand>
        <name>substrate</name>
    </ligand>
</feature>
<dbReference type="UniPathway" id="UPA00078"/>
<dbReference type="GO" id="GO:0030170">
    <property type="term" value="F:pyridoxal phosphate binding"/>
    <property type="evidence" value="ECO:0007669"/>
    <property type="project" value="UniProtKB-UniRule"/>
</dbReference>
<feature type="binding site" evidence="8">
    <location>
        <position position="222"/>
    </location>
    <ligand>
        <name>pyridoxal 5'-phosphate</name>
        <dbReference type="ChEBI" id="CHEBI:597326"/>
    </ligand>
</feature>
<dbReference type="InterPro" id="IPR015421">
    <property type="entry name" value="PyrdxlP-dep_Trfase_major"/>
</dbReference>
<evidence type="ECO:0000256" key="6">
    <source>
        <dbReference type="ARBA" id="ARBA00022898"/>
    </source>
</evidence>
<dbReference type="Pfam" id="PF00155">
    <property type="entry name" value="Aminotran_1_2"/>
    <property type="match status" value="1"/>
</dbReference>
<name>A0A840RSL8_9BURK</name>
<keyword evidence="4 8" id="KW-0808">Transferase</keyword>
<keyword evidence="12" id="KW-1185">Reference proteome</keyword>
<evidence type="ECO:0000256" key="2">
    <source>
        <dbReference type="ARBA" id="ARBA00004746"/>
    </source>
</evidence>
<evidence type="ECO:0000313" key="11">
    <source>
        <dbReference type="EMBL" id="MBB5199684.1"/>
    </source>
</evidence>
<dbReference type="PANTHER" id="PTHR13693:SF100">
    <property type="entry name" value="8-AMINO-7-OXONONANOATE SYNTHASE"/>
    <property type="match status" value="1"/>
</dbReference>
<dbReference type="GO" id="GO:0008710">
    <property type="term" value="F:8-amino-7-oxononanoate synthase activity"/>
    <property type="evidence" value="ECO:0007669"/>
    <property type="project" value="UniProtKB-UniRule"/>
</dbReference>
<sequence>MPETTSLAPLPLKSSPDLMDQISAQLIQLQDQKLLRKRRVVDGPQGPVMAIDGKQILAFSNNDYLGLANHPALIAAAHDGLTRFGVGAASSALISGHSSVCEELEVALAAFVGMPRALHFSNGYMANMGIIPALVGPGDLVLSDRLNHACLIDGARLSGAEFRVYAHSDVARVEQQLAKSTSPRKLIVTDGVFSMDGDIAPLPALLALCEKYDAWLLVDDAHGFGVLGPQGRGSLAHFGLASPRVLYMGTLGKAAGVAGAFVAGDATLIEWLLQRARTYVFTTASPPMLACALLATLELLETEDWRQQHLRQLAKQLREGLADLPWPLLPSESAIQALVVGDNQLALDLMAALFEQDIWVPAIRPPTVPKGTARLRISLSAAHTTEQVAQLINALHVAAEKMSAKKYSASGENTPADPDYI</sequence>
<dbReference type="AlphaFoldDB" id="A0A840RSL8"/>
<dbReference type="InterPro" id="IPR004839">
    <property type="entry name" value="Aminotransferase_I/II_large"/>
</dbReference>
<dbReference type="NCBIfam" id="TIGR00858">
    <property type="entry name" value="bioF"/>
    <property type="match status" value="1"/>
</dbReference>
<comment type="catalytic activity">
    <reaction evidence="7 8">
        <text>6-carboxyhexanoyl-[ACP] + L-alanine + H(+) = (8S)-8-amino-7-oxononanoate + holo-[ACP] + CO2</text>
        <dbReference type="Rhea" id="RHEA:42288"/>
        <dbReference type="Rhea" id="RHEA-COMP:9685"/>
        <dbReference type="Rhea" id="RHEA-COMP:9955"/>
        <dbReference type="ChEBI" id="CHEBI:15378"/>
        <dbReference type="ChEBI" id="CHEBI:16526"/>
        <dbReference type="ChEBI" id="CHEBI:57972"/>
        <dbReference type="ChEBI" id="CHEBI:64479"/>
        <dbReference type="ChEBI" id="CHEBI:78846"/>
        <dbReference type="ChEBI" id="CHEBI:149468"/>
        <dbReference type="EC" id="2.3.1.47"/>
    </reaction>
</comment>
<dbReference type="InterPro" id="IPR015422">
    <property type="entry name" value="PyrdxlP-dep_Trfase_small"/>
</dbReference>
<keyword evidence="11" id="KW-0012">Acyltransferase</keyword>
<comment type="function">
    <text evidence="8">Catalyzes the decarboxylative condensation of pimeloyl-[acyl-carrier protein] and L-alanine to produce 8-amino-7-oxononanoate (AON), [acyl-carrier protein], and carbon dioxide.</text>
</comment>
<feature type="domain" description="Aminotransferase class I/classII large" evidence="10">
    <location>
        <begin position="55"/>
        <end position="395"/>
    </location>
</feature>
<evidence type="ECO:0000256" key="9">
    <source>
        <dbReference type="PIRSR" id="PIRSR604723-51"/>
    </source>
</evidence>
<feature type="binding site" evidence="8">
    <location>
        <position position="250"/>
    </location>
    <ligand>
        <name>pyridoxal 5'-phosphate</name>
        <dbReference type="ChEBI" id="CHEBI:597326"/>
    </ligand>
</feature>
<dbReference type="CDD" id="cd06454">
    <property type="entry name" value="KBL_like"/>
    <property type="match status" value="1"/>
</dbReference>
<dbReference type="SUPFAM" id="SSF53383">
    <property type="entry name" value="PLP-dependent transferases"/>
    <property type="match status" value="1"/>
</dbReference>
<feature type="binding site" evidence="8">
    <location>
        <position position="194"/>
    </location>
    <ligand>
        <name>pyridoxal 5'-phosphate</name>
        <dbReference type="ChEBI" id="CHEBI:597326"/>
    </ligand>
</feature>
<dbReference type="Proteomes" id="UP000571084">
    <property type="component" value="Unassembled WGS sequence"/>
</dbReference>
<evidence type="ECO:0000256" key="7">
    <source>
        <dbReference type="ARBA" id="ARBA00047715"/>
    </source>
</evidence>
<proteinExistence type="inferred from homology"/>